<dbReference type="PANTHER" id="PTHR47505">
    <property type="entry name" value="DNA UTILIZATION PROTEIN YHGH"/>
    <property type="match status" value="1"/>
</dbReference>
<evidence type="ECO:0000313" key="3">
    <source>
        <dbReference type="EMBL" id="OGC93151.1"/>
    </source>
</evidence>
<organism evidence="3 4">
    <name type="scientific">Candidatus Amesbacteria bacterium RIFCSPHIGHO2_01_FULL_48_32b</name>
    <dbReference type="NCBI Taxonomy" id="1797253"/>
    <lineage>
        <taxon>Bacteria</taxon>
        <taxon>Candidatus Amesiibacteriota</taxon>
    </lineage>
</organism>
<dbReference type="InterPro" id="IPR029057">
    <property type="entry name" value="PRTase-like"/>
</dbReference>
<dbReference type="EMBL" id="MEXH01000002">
    <property type="protein sequence ID" value="OGC93151.1"/>
    <property type="molecule type" value="Genomic_DNA"/>
</dbReference>
<evidence type="ECO:0000259" key="2">
    <source>
        <dbReference type="Pfam" id="PF18912"/>
    </source>
</evidence>
<dbReference type="InterPro" id="IPR044005">
    <property type="entry name" value="DZR_2"/>
</dbReference>
<dbReference type="InterPro" id="IPR051910">
    <property type="entry name" value="ComF/GntX_DNA_util-trans"/>
</dbReference>
<proteinExistence type="inferred from homology"/>
<dbReference type="Pfam" id="PF18912">
    <property type="entry name" value="DZR_2"/>
    <property type="match status" value="1"/>
</dbReference>
<dbReference type="Gene3D" id="3.40.50.2020">
    <property type="match status" value="1"/>
</dbReference>
<gene>
    <name evidence="3" type="ORF">A2876_01230</name>
</gene>
<accession>A0A1F4YGW2</accession>
<dbReference type="AlphaFoldDB" id="A0A1F4YGW2"/>
<sequence>MDFLGLIFPKKCVNCGRWGSYVCRDCEVGMWEEEQICPVCGRNSRYGLRHTYCKGEMEGLVCLWAYEGVTRKIITRAKYSGQFDVLEFLISNFEFLNKLEMFKFLEFIEVRPKVVPVPLHPKRNRERGFNQSKVISLSLSRNFNLEVGDLLTRVKETKPQAGRSRAERLEAMEGAFAINSKFSVPQNILLVDDVWTTGATMRECVKTLRKGGVKKVWGWVLAR</sequence>
<dbReference type="SUPFAM" id="SSF53271">
    <property type="entry name" value="PRTase-like"/>
    <property type="match status" value="1"/>
</dbReference>
<dbReference type="CDD" id="cd06223">
    <property type="entry name" value="PRTases_typeI"/>
    <property type="match status" value="1"/>
</dbReference>
<feature type="domain" description="Double zinc ribbon" evidence="2">
    <location>
        <begin position="4"/>
        <end position="53"/>
    </location>
</feature>
<dbReference type="InterPro" id="IPR000836">
    <property type="entry name" value="PRTase_dom"/>
</dbReference>
<dbReference type="PANTHER" id="PTHR47505:SF1">
    <property type="entry name" value="DNA UTILIZATION PROTEIN YHGH"/>
    <property type="match status" value="1"/>
</dbReference>
<comment type="caution">
    <text evidence="3">The sequence shown here is derived from an EMBL/GenBank/DDBJ whole genome shotgun (WGS) entry which is preliminary data.</text>
</comment>
<dbReference type="Proteomes" id="UP000178176">
    <property type="component" value="Unassembled WGS sequence"/>
</dbReference>
<name>A0A1F4YGW2_9BACT</name>
<comment type="similarity">
    <text evidence="1">Belongs to the ComF/GntX family.</text>
</comment>
<protein>
    <recommendedName>
        <fullName evidence="2">Double zinc ribbon domain-containing protein</fullName>
    </recommendedName>
</protein>
<reference evidence="3 4" key="1">
    <citation type="journal article" date="2016" name="Nat. Commun.">
        <title>Thousands of microbial genomes shed light on interconnected biogeochemical processes in an aquifer system.</title>
        <authorList>
            <person name="Anantharaman K."/>
            <person name="Brown C.T."/>
            <person name="Hug L.A."/>
            <person name="Sharon I."/>
            <person name="Castelle C.J."/>
            <person name="Probst A.J."/>
            <person name="Thomas B.C."/>
            <person name="Singh A."/>
            <person name="Wilkins M.J."/>
            <person name="Karaoz U."/>
            <person name="Brodie E.L."/>
            <person name="Williams K.H."/>
            <person name="Hubbard S.S."/>
            <person name="Banfield J.F."/>
        </authorList>
    </citation>
    <scope>NUCLEOTIDE SEQUENCE [LARGE SCALE GENOMIC DNA]</scope>
</reference>
<evidence type="ECO:0000313" key="4">
    <source>
        <dbReference type="Proteomes" id="UP000178176"/>
    </source>
</evidence>
<evidence type="ECO:0000256" key="1">
    <source>
        <dbReference type="ARBA" id="ARBA00008007"/>
    </source>
</evidence>